<protein>
    <recommendedName>
        <fullName evidence="3">AlgX/AlgJ SGNH hydrolase-like domain-containing protein</fullName>
    </recommendedName>
</protein>
<sequence length="329" mass="35814">MALVLEVALQCVPVFSGLRLAASDAATPFSRYLPEQKYVYSFGWALDNARRGQTNLQGFTNSADFKDDARVLVIGDSFIESLMLDYPDTVQGRLDHALGGAVYAASSSGNGLADSLDVLAYYVPRIHPRNVVLFVEPNDLSDILAPAVRGHSNFEVSHGAVRVVHQAYTEPKAKLLVSRSALARYIYYSLRLPDWLSSKWRSLGRPAAASVAAAAATGPDPARGAAVEYYLNRLQALGAASGINFVFLVDGDRKALYGPGQVAPGWHGDDRQFFIASAEKHGYKVADMQPVFAAHWAARQERMDFLPMDGHWNPVAHALAAQQVLPLLD</sequence>
<dbReference type="PATRIC" id="fig|1349767.4.peg.588"/>
<evidence type="ECO:0000313" key="2">
    <source>
        <dbReference type="Proteomes" id="UP000027604"/>
    </source>
</evidence>
<dbReference type="GO" id="GO:0016788">
    <property type="term" value="F:hydrolase activity, acting on ester bonds"/>
    <property type="evidence" value="ECO:0007669"/>
    <property type="project" value="UniProtKB-ARBA"/>
</dbReference>
<dbReference type="EMBL" id="HG322949">
    <property type="protein sequence ID" value="CDG84619.1"/>
    <property type="molecule type" value="Genomic_DNA"/>
</dbReference>
<accession>W0V716</accession>
<dbReference type="KEGG" id="jag:GJA_4009"/>
<dbReference type="SUPFAM" id="SSF52266">
    <property type="entry name" value="SGNH hydrolase"/>
    <property type="match status" value="1"/>
</dbReference>
<gene>
    <name evidence="1" type="ORF">GJA_4009</name>
</gene>
<evidence type="ECO:0008006" key="3">
    <source>
        <dbReference type="Google" id="ProtNLM"/>
    </source>
</evidence>
<reference evidence="1 2" key="1">
    <citation type="journal article" date="2015" name="Genome Announc.">
        <title>Genome Sequence of Mushroom Soft-Rot Pathogen Janthinobacterium agaricidamnosum.</title>
        <authorList>
            <person name="Graupner K."/>
            <person name="Lackner G."/>
            <person name="Hertweck C."/>
        </authorList>
    </citation>
    <scope>NUCLEOTIDE SEQUENCE [LARGE SCALE GENOMIC DNA]</scope>
    <source>
        <strain evidence="2">NBRC 102515 / DSM 9628</strain>
    </source>
</reference>
<dbReference type="InterPro" id="IPR036514">
    <property type="entry name" value="SGNH_hydro_sf"/>
</dbReference>
<dbReference type="AlphaFoldDB" id="W0V716"/>
<dbReference type="Gene3D" id="3.40.50.1110">
    <property type="entry name" value="SGNH hydrolase"/>
    <property type="match status" value="1"/>
</dbReference>
<dbReference type="eggNOG" id="COG2755">
    <property type="taxonomic scope" value="Bacteria"/>
</dbReference>
<dbReference type="Proteomes" id="UP000027604">
    <property type="component" value="Chromosome I"/>
</dbReference>
<name>W0V716_9BURK</name>
<keyword evidence="2" id="KW-1185">Reference proteome</keyword>
<proteinExistence type="predicted"/>
<evidence type="ECO:0000313" key="1">
    <source>
        <dbReference type="EMBL" id="CDG84619.1"/>
    </source>
</evidence>
<dbReference type="STRING" id="1349767.GJA_4009"/>
<organism evidence="1 2">
    <name type="scientific">Janthinobacterium agaricidamnosum NBRC 102515 = DSM 9628</name>
    <dbReference type="NCBI Taxonomy" id="1349767"/>
    <lineage>
        <taxon>Bacteria</taxon>
        <taxon>Pseudomonadati</taxon>
        <taxon>Pseudomonadota</taxon>
        <taxon>Betaproteobacteria</taxon>
        <taxon>Burkholderiales</taxon>
        <taxon>Oxalobacteraceae</taxon>
        <taxon>Janthinobacterium</taxon>
    </lineage>
</organism>
<dbReference type="HOGENOM" id="CLU_741208_0_0_4"/>